<protein>
    <submittedName>
        <fullName evidence="1">Uncharacterized protein</fullName>
    </submittedName>
</protein>
<organism evidence="1 2">
    <name type="scientific">Aliiruegeria haliotis</name>
    <dbReference type="NCBI Taxonomy" id="1280846"/>
    <lineage>
        <taxon>Bacteria</taxon>
        <taxon>Pseudomonadati</taxon>
        <taxon>Pseudomonadota</taxon>
        <taxon>Alphaproteobacteria</taxon>
        <taxon>Rhodobacterales</taxon>
        <taxon>Roseobacteraceae</taxon>
        <taxon>Aliiruegeria</taxon>
    </lineage>
</organism>
<dbReference type="Proteomes" id="UP000239480">
    <property type="component" value="Unassembled WGS sequence"/>
</dbReference>
<dbReference type="AlphaFoldDB" id="A0A2T0RUH9"/>
<name>A0A2T0RUH9_9RHOB</name>
<comment type="caution">
    <text evidence="1">The sequence shown here is derived from an EMBL/GenBank/DDBJ whole genome shotgun (WGS) entry which is preliminary data.</text>
</comment>
<proteinExistence type="predicted"/>
<dbReference type="EMBL" id="PVTD01000002">
    <property type="protein sequence ID" value="PRY24831.1"/>
    <property type="molecule type" value="Genomic_DNA"/>
</dbReference>
<reference evidence="1 2" key="1">
    <citation type="submission" date="2018-03" db="EMBL/GenBank/DDBJ databases">
        <title>Genomic Encyclopedia of Archaeal and Bacterial Type Strains, Phase II (KMG-II): from individual species to whole genera.</title>
        <authorList>
            <person name="Goeker M."/>
        </authorList>
    </citation>
    <scope>NUCLEOTIDE SEQUENCE [LARGE SCALE GENOMIC DNA]</scope>
    <source>
        <strain evidence="1 2">DSM 29328</strain>
    </source>
</reference>
<feature type="non-terminal residue" evidence="1">
    <location>
        <position position="46"/>
    </location>
</feature>
<keyword evidence="2" id="KW-1185">Reference proteome</keyword>
<evidence type="ECO:0000313" key="1">
    <source>
        <dbReference type="EMBL" id="PRY24831.1"/>
    </source>
</evidence>
<sequence>MVDLTKVDSGWIPVRNLEGSVRSACVRSTPSGVADLIEAGLNEAAG</sequence>
<gene>
    <name evidence="1" type="ORF">CLV78_1021</name>
</gene>
<evidence type="ECO:0000313" key="2">
    <source>
        <dbReference type="Proteomes" id="UP000239480"/>
    </source>
</evidence>
<accession>A0A2T0RUH9</accession>